<evidence type="ECO:0000313" key="5">
    <source>
        <dbReference type="Proteomes" id="UP000652681"/>
    </source>
</evidence>
<dbReference type="AlphaFoldDB" id="A0A8J6PJF9"/>
<evidence type="ECO:0000256" key="1">
    <source>
        <dbReference type="ARBA" id="ARBA00022679"/>
    </source>
</evidence>
<feature type="domain" description="Beta-ketoacyl-[acyl-carrier-protein] synthase III C-terminal" evidence="3">
    <location>
        <begin position="286"/>
        <end position="364"/>
    </location>
</feature>
<dbReference type="GO" id="GO:0044550">
    <property type="term" value="P:secondary metabolite biosynthetic process"/>
    <property type="evidence" value="ECO:0007669"/>
    <property type="project" value="TreeGrafter"/>
</dbReference>
<comment type="caution">
    <text evidence="4">The sequence shown here is derived from an EMBL/GenBank/DDBJ whole genome shotgun (WGS) entry which is preliminary data.</text>
</comment>
<reference evidence="4" key="1">
    <citation type="submission" date="2020-09" db="EMBL/GenBank/DDBJ databases">
        <title>Taishania pollutisoli gen. nov., sp. nov., Isolated from Tetrabromobisphenol A-Contaminated Soil.</title>
        <authorList>
            <person name="Chen Q."/>
        </authorList>
    </citation>
    <scope>NUCLEOTIDE SEQUENCE</scope>
    <source>
        <strain evidence="4">CZZ-1</strain>
    </source>
</reference>
<keyword evidence="2" id="KW-0012">Acyltransferase</keyword>
<dbReference type="RefSeq" id="WP_216714213.1">
    <property type="nucleotide sequence ID" value="NZ_JACVEL010000006.1"/>
</dbReference>
<evidence type="ECO:0000259" key="3">
    <source>
        <dbReference type="Pfam" id="PF08541"/>
    </source>
</evidence>
<protein>
    <submittedName>
        <fullName evidence="4">Beta-ketoacyl-ACP synthase III</fullName>
    </submittedName>
</protein>
<organism evidence="4 5">
    <name type="scientific">Taishania pollutisoli</name>
    <dbReference type="NCBI Taxonomy" id="2766479"/>
    <lineage>
        <taxon>Bacteria</taxon>
        <taxon>Pseudomonadati</taxon>
        <taxon>Bacteroidota</taxon>
        <taxon>Flavobacteriia</taxon>
        <taxon>Flavobacteriales</taxon>
        <taxon>Crocinitomicaceae</taxon>
        <taxon>Taishania</taxon>
    </lineage>
</organism>
<dbReference type="EMBL" id="JACVEL010000006">
    <property type="protein sequence ID" value="MBC9812831.1"/>
    <property type="molecule type" value="Genomic_DNA"/>
</dbReference>
<dbReference type="CDD" id="cd00827">
    <property type="entry name" value="init_cond_enzymes"/>
    <property type="match status" value="1"/>
</dbReference>
<dbReference type="Proteomes" id="UP000652681">
    <property type="component" value="Unassembled WGS sequence"/>
</dbReference>
<name>A0A8J6PJF9_9FLAO</name>
<gene>
    <name evidence="4" type="ORF">H9Y05_10145</name>
</gene>
<dbReference type="GO" id="GO:0016746">
    <property type="term" value="F:acyltransferase activity"/>
    <property type="evidence" value="ECO:0007669"/>
    <property type="project" value="UniProtKB-KW"/>
</dbReference>
<keyword evidence="5" id="KW-1185">Reference proteome</keyword>
<dbReference type="PANTHER" id="PTHR34069">
    <property type="entry name" value="3-OXOACYL-[ACYL-CARRIER-PROTEIN] SYNTHASE 3"/>
    <property type="match status" value="1"/>
</dbReference>
<dbReference type="NCBIfam" id="NF005293">
    <property type="entry name" value="PRK06816.1"/>
    <property type="match status" value="1"/>
</dbReference>
<dbReference type="Gene3D" id="3.40.47.10">
    <property type="match status" value="2"/>
</dbReference>
<dbReference type="SUPFAM" id="SSF53901">
    <property type="entry name" value="Thiolase-like"/>
    <property type="match status" value="1"/>
</dbReference>
<evidence type="ECO:0000313" key="4">
    <source>
        <dbReference type="EMBL" id="MBC9812831.1"/>
    </source>
</evidence>
<dbReference type="PANTHER" id="PTHR34069:SF2">
    <property type="entry name" value="BETA-KETOACYL-[ACYL-CARRIER-PROTEIN] SYNTHASE III"/>
    <property type="match status" value="1"/>
</dbReference>
<dbReference type="Pfam" id="PF08541">
    <property type="entry name" value="ACP_syn_III_C"/>
    <property type="match status" value="1"/>
</dbReference>
<dbReference type="InterPro" id="IPR016039">
    <property type="entry name" value="Thiolase-like"/>
</dbReference>
<dbReference type="InterPro" id="IPR013747">
    <property type="entry name" value="ACP_syn_III_C"/>
</dbReference>
<keyword evidence="1" id="KW-0808">Transferase</keyword>
<accession>A0A8J6PJF9</accession>
<proteinExistence type="predicted"/>
<evidence type="ECO:0000256" key="2">
    <source>
        <dbReference type="ARBA" id="ARBA00023315"/>
    </source>
</evidence>
<sequence>MSLTDVYITRTAAYFPNDPVSNDEMEEYLGVINEQASKSRRIVLRNNGIKNRFYALTKEGKATHTNAQMASLAIRKLMNENAGELASLELISCATSSPEQLMPSHAVMVHGWLPETGNVEVVSPSGVCCAGMHAMKYAYMSIKLGQVEKAVSSASERLSPSLRADKFELEVQKLSELQENPYVSFDKDFLRWMLSDGAGAFLLENKPNAHGISLRIDWIEGYSFANEMDPCMYMGAEKLADGTLKSYLDYEPQQVIEQSIMSIKQDVKLLGANIVTLGFKKLKLSLDKKGIDASEIDYFLPHMSSYFFEDKMYDEMKSLGMEIPKEKWFTNLGTKGNVGAASIYLMLDELFNSGKLQKGQKVLLGVPESSRFSYVFSLLTVC</sequence>